<reference evidence="5" key="2">
    <citation type="journal article" date="2010" name="Nature">
        <title>Comparative genomics reveals mobile pathogenicity chromosomes in Fusarium.</title>
        <authorList>
            <person name="Ma L.J."/>
            <person name="van der Does H.C."/>
            <person name="Borkovich K.A."/>
            <person name="Coleman J.J."/>
            <person name="Daboussi M.J."/>
            <person name="Di Pietro A."/>
            <person name="Dufresne M."/>
            <person name="Freitag M."/>
            <person name="Grabherr M."/>
            <person name="Henrissat B."/>
            <person name="Houterman P.M."/>
            <person name="Kang S."/>
            <person name="Shim W.B."/>
            <person name="Woloshuk C."/>
            <person name="Xie X."/>
            <person name="Xu J.R."/>
            <person name="Antoniw J."/>
            <person name="Baker S.E."/>
            <person name="Bluhm B.H."/>
            <person name="Breakspear A."/>
            <person name="Brown D.W."/>
            <person name="Butchko R.A."/>
            <person name="Chapman S."/>
            <person name="Coulson R."/>
            <person name="Coutinho P.M."/>
            <person name="Danchin E.G."/>
            <person name="Diener A."/>
            <person name="Gale L.R."/>
            <person name="Gardiner D.M."/>
            <person name="Goff S."/>
            <person name="Hammond-Kosack K.E."/>
            <person name="Hilburn K."/>
            <person name="Hua-Van A."/>
            <person name="Jonkers W."/>
            <person name="Kazan K."/>
            <person name="Kodira C.D."/>
            <person name="Koehrsen M."/>
            <person name="Kumar L."/>
            <person name="Lee Y.H."/>
            <person name="Li L."/>
            <person name="Manners J.M."/>
            <person name="Miranda-Saavedra D."/>
            <person name="Mukherjee M."/>
            <person name="Park G."/>
            <person name="Park J."/>
            <person name="Park S.Y."/>
            <person name="Proctor R.H."/>
            <person name="Regev A."/>
            <person name="Ruiz-Roldan M.C."/>
            <person name="Sain D."/>
            <person name="Sakthikumar S."/>
            <person name="Sykes S."/>
            <person name="Schwartz D.C."/>
            <person name="Turgeon B.G."/>
            <person name="Wapinski I."/>
            <person name="Yoder O."/>
            <person name="Young S."/>
            <person name="Zeng Q."/>
            <person name="Zhou S."/>
            <person name="Galagan J."/>
            <person name="Cuomo C.A."/>
            <person name="Kistler H.C."/>
            <person name="Rep M."/>
        </authorList>
    </citation>
    <scope>NUCLEOTIDE SEQUENCE [LARGE SCALE GENOMIC DNA]</scope>
    <source>
        <strain evidence="5">4287</strain>
    </source>
</reference>
<evidence type="ECO:0000313" key="5">
    <source>
        <dbReference type="EMBL" id="KNB13351.1"/>
    </source>
</evidence>
<dbReference type="Gene3D" id="1.25.40.20">
    <property type="entry name" value="Ankyrin repeat-containing domain"/>
    <property type="match status" value="3"/>
</dbReference>
<feature type="compositionally biased region" description="Polar residues" evidence="4">
    <location>
        <begin position="1087"/>
        <end position="1099"/>
    </location>
</feature>
<accession>A0A0J9VRB0</accession>
<dbReference type="VEuPathDB" id="FungiDB:FOXG_12877"/>
<reference evidence="5" key="1">
    <citation type="submission" date="2007-04" db="EMBL/GenBank/DDBJ databases">
        <authorList>
            <consortium name="The Broad Institute Genome Sequencing Platform"/>
            <person name="Birren B."/>
            <person name="Lander E."/>
            <person name="Galagan J."/>
            <person name="Nusbaum C."/>
            <person name="Devon K."/>
            <person name="Ma L.-J."/>
            <person name="Jaffe D."/>
            <person name="Butler J."/>
            <person name="Alvarez P."/>
            <person name="Gnerre S."/>
            <person name="Grabherr M."/>
            <person name="Kleber M."/>
            <person name="Mauceli E."/>
            <person name="Brockman W."/>
            <person name="MacCallum I.A."/>
            <person name="Young S."/>
            <person name="LaButti K."/>
            <person name="DeCaprio D."/>
            <person name="Crawford M."/>
            <person name="Koehrsen M."/>
            <person name="Engels R."/>
            <person name="Montgomery P."/>
            <person name="Pearson M."/>
            <person name="Howarth C."/>
            <person name="Larson L."/>
            <person name="White J."/>
            <person name="O'Leary S."/>
            <person name="Kodira C."/>
            <person name="Zeng Q."/>
            <person name="Yandava C."/>
            <person name="Alvarado L."/>
            <person name="Kistler C."/>
            <person name="Shim W.-B."/>
            <person name="Kang S."/>
            <person name="Woloshuk C."/>
        </authorList>
    </citation>
    <scope>NUCLEOTIDE SEQUENCE</scope>
    <source>
        <strain evidence="5">4287</strain>
    </source>
</reference>
<dbReference type="GeneID" id="28954175"/>
<dbReference type="EMBL" id="DS231712">
    <property type="protein sequence ID" value="KNB13351.1"/>
    <property type="molecule type" value="Genomic_DNA"/>
</dbReference>
<dbReference type="KEGG" id="fox:FOXG_12877"/>
<keyword evidence="2 3" id="KW-0040">ANK repeat</keyword>
<dbReference type="PANTHER" id="PTHR24198">
    <property type="entry name" value="ANKYRIN REPEAT AND PROTEIN KINASE DOMAIN-CONTAINING PROTEIN"/>
    <property type="match status" value="1"/>
</dbReference>
<evidence type="ECO:0000313" key="6">
    <source>
        <dbReference type="Proteomes" id="UP000009097"/>
    </source>
</evidence>
<feature type="region of interest" description="Disordered" evidence="4">
    <location>
        <begin position="1074"/>
        <end position="1128"/>
    </location>
</feature>
<proteinExistence type="predicted"/>
<dbReference type="OrthoDB" id="20872at2759"/>
<evidence type="ECO:0000256" key="4">
    <source>
        <dbReference type="SAM" id="MobiDB-lite"/>
    </source>
</evidence>
<dbReference type="Pfam" id="PF12796">
    <property type="entry name" value="Ank_2"/>
    <property type="match status" value="3"/>
</dbReference>
<organism evidence="5 6">
    <name type="scientific">Fusarium oxysporum f. sp. lycopersici (strain 4287 / CBS 123668 / FGSC 9935 / NRRL 34936)</name>
    <name type="common">Fusarium vascular wilt of tomato</name>
    <dbReference type="NCBI Taxonomy" id="426428"/>
    <lineage>
        <taxon>Eukaryota</taxon>
        <taxon>Fungi</taxon>
        <taxon>Dikarya</taxon>
        <taxon>Ascomycota</taxon>
        <taxon>Pezizomycotina</taxon>
        <taxon>Sordariomycetes</taxon>
        <taxon>Hypocreomycetidae</taxon>
        <taxon>Hypocreales</taxon>
        <taxon>Nectriaceae</taxon>
        <taxon>Fusarium</taxon>
        <taxon>Fusarium oxysporum species complex</taxon>
    </lineage>
</organism>
<sequence length="1128" mass="126390">MAQSAPMDLDKPEDIFLKDISGPTIAEHALKCTELFQKNMTMPNIIPDPTIMDDQLARFTLWASNMDVFGPPNISLDFRLRYSPNIVDILHQLLDVIYSSLMELKPIVEPPPTPSRKKRRISISDQVRVVESEDNASDIDSDEDQSEKNTSLLTYTISGTVTRLFRLSNAIRKSAKTSRAQKLKDYQLDDDTQRAIDELRLYTDCYIRFRFPEAPESLRGALIEANALRLRRLSYQRLHRRRVALSIEHPQADQIKMPLPKIPEKPRTVRFAPEATPKIKVTNEDPSRQDYPPAPLTYATTARQTEIGALYAKSTTEVPRAKSVLVNNELSFPPIPQQNECPYCGVIIEFKGPNKYNIWRTHVIRDLEPFICLFTACTDSCRQGHDPLTFESSKAWMSHMQNSHGIAWECRAPSHKPMIFRDEIQFQKHSCDEHGVPEAYVRTLSEAARRPFQDKIHECPFGDDFVPSEETDRYGIFSYDNLHSHVAAHMKELALLALQKLPTDGETEASDLASDILIGEEGGAKLRGSMCSIMDDDELNFSDTAGDDRTGDLKETITSSIKKLDLEDTRQPPDLDALYLAIQCDDVERVRALMHLVTGSDRSRSKKPLHYAALYRKEDTMRLLLESSDHEAICAKDENGLTPLHYAARGGFVEGIGLLVQAGASIDILDDYGFTPLLWAAVSEHSGIIYKLESLGADPADKYDNSRGTSAAGWAISLGQHHLAMLFIKSRPSLPRVSEALLMNQAAAQGMVDVVSLLLSEGASPNERDHDGWSAIHWAVEGPASHTEGRDAESAVDIRRPVIELILDYEADVNAVSLYGTSPLHCVAGSGVHRIRQLLSYGADLNSATCHGWTMMHHVAYLGNHAIISQIYTDCGPSEGTDRLILSQDNHGWSTLHLAVLGRHLDTVRELLRLPLGDRLLVERDDTGRTAEDWLDIELGSHTYAKLSNLAYSKSRCCRPVTGLRKAARENNIDLAELLLDQGHDINGTDAGRRTALYYAASKGHLRIVELLLSKGADPNILPAGRQMWELFVHNSEILQQLRRYGYSKPVHDTEKDEQIRLILHQADSMNSLYPPDASVWPMKPDPQTQNTSAPSDTHSQAKAESRSEQPRSRISSFWKRLRGQGMS</sequence>
<feature type="repeat" description="ANK" evidence="3">
    <location>
        <begin position="639"/>
        <end position="671"/>
    </location>
</feature>
<dbReference type="Proteomes" id="UP000009097">
    <property type="component" value="Unassembled WGS sequence"/>
</dbReference>
<dbReference type="PRINTS" id="PR01415">
    <property type="entry name" value="ANKYRIN"/>
</dbReference>
<feature type="compositionally biased region" description="Basic and acidic residues" evidence="4">
    <location>
        <begin position="1100"/>
        <end position="1112"/>
    </location>
</feature>
<name>A0A0J9VRB0_FUSO4</name>
<protein>
    <submittedName>
        <fullName evidence="5">Uncharacterized protein</fullName>
    </submittedName>
</protein>
<dbReference type="AlphaFoldDB" id="A0A0J9VRB0"/>
<dbReference type="SMART" id="SM00248">
    <property type="entry name" value="ANK"/>
    <property type="match status" value="10"/>
</dbReference>
<dbReference type="SUPFAM" id="SSF48403">
    <property type="entry name" value="Ankyrin repeat"/>
    <property type="match status" value="1"/>
</dbReference>
<feature type="repeat" description="ANK" evidence="3">
    <location>
        <begin position="992"/>
        <end position="1024"/>
    </location>
</feature>
<dbReference type="PANTHER" id="PTHR24198:SF165">
    <property type="entry name" value="ANKYRIN REPEAT-CONTAINING PROTEIN-RELATED"/>
    <property type="match status" value="1"/>
</dbReference>
<dbReference type="InterPro" id="IPR002110">
    <property type="entry name" value="Ankyrin_rpt"/>
</dbReference>
<feature type="repeat" description="ANK" evidence="3">
    <location>
        <begin position="959"/>
        <end position="991"/>
    </location>
</feature>
<dbReference type="RefSeq" id="XP_018251396.1">
    <property type="nucleotide sequence ID" value="XM_018392807.1"/>
</dbReference>
<dbReference type="PROSITE" id="PS50088">
    <property type="entry name" value="ANK_REPEAT"/>
    <property type="match status" value="4"/>
</dbReference>
<evidence type="ECO:0000256" key="3">
    <source>
        <dbReference type="PROSITE-ProRule" id="PRU00023"/>
    </source>
</evidence>
<dbReference type="InterPro" id="IPR036770">
    <property type="entry name" value="Ankyrin_rpt-contain_sf"/>
</dbReference>
<dbReference type="Pfam" id="PF13637">
    <property type="entry name" value="Ank_4"/>
    <property type="match status" value="1"/>
</dbReference>
<keyword evidence="1" id="KW-0677">Repeat</keyword>
<dbReference type="PROSITE" id="PS50297">
    <property type="entry name" value="ANK_REP_REGION"/>
    <property type="match status" value="2"/>
</dbReference>
<gene>
    <name evidence="5" type="ORF">FOXG_12877</name>
</gene>
<feature type="repeat" description="ANK" evidence="3">
    <location>
        <begin position="743"/>
        <end position="770"/>
    </location>
</feature>
<evidence type="ECO:0000256" key="1">
    <source>
        <dbReference type="ARBA" id="ARBA00022737"/>
    </source>
</evidence>
<evidence type="ECO:0000256" key="2">
    <source>
        <dbReference type="ARBA" id="ARBA00023043"/>
    </source>
</evidence>